<dbReference type="GO" id="GO:0016491">
    <property type="term" value="F:oxidoreductase activity"/>
    <property type="evidence" value="ECO:0007669"/>
    <property type="project" value="InterPro"/>
</dbReference>
<comment type="cofactor">
    <cofactor evidence="1">
        <name>FMN</name>
        <dbReference type="ChEBI" id="CHEBI:58210"/>
    </cofactor>
</comment>
<protein>
    <submittedName>
        <fullName evidence="4">NAD(P)H-dependent FMN reductase</fullName>
    </submittedName>
</protein>
<dbReference type="InterPro" id="IPR005025">
    <property type="entry name" value="FMN_Rdtase-like_dom"/>
</dbReference>
<evidence type="ECO:0000313" key="5">
    <source>
        <dbReference type="Proteomes" id="UP000199496"/>
    </source>
</evidence>
<organism evidence="4 5">
    <name type="scientific">Ectothiorhodospira magna</name>
    <dbReference type="NCBI Taxonomy" id="867345"/>
    <lineage>
        <taxon>Bacteria</taxon>
        <taxon>Pseudomonadati</taxon>
        <taxon>Pseudomonadota</taxon>
        <taxon>Gammaproteobacteria</taxon>
        <taxon>Chromatiales</taxon>
        <taxon>Ectothiorhodospiraceae</taxon>
        <taxon>Ectothiorhodospira</taxon>
    </lineage>
</organism>
<dbReference type="GO" id="GO:0005829">
    <property type="term" value="C:cytosol"/>
    <property type="evidence" value="ECO:0007669"/>
    <property type="project" value="TreeGrafter"/>
</dbReference>
<feature type="domain" description="NADPH-dependent FMN reductase-like" evidence="3">
    <location>
        <begin position="6"/>
        <end position="160"/>
    </location>
</feature>
<keyword evidence="5" id="KW-1185">Reference proteome</keyword>
<dbReference type="EMBL" id="FOFO01000002">
    <property type="protein sequence ID" value="SEP61361.1"/>
    <property type="molecule type" value="Genomic_DNA"/>
</dbReference>
<name>A0A1H8ZAJ4_9GAMM</name>
<dbReference type="OrthoDB" id="9812295at2"/>
<evidence type="ECO:0000259" key="3">
    <source>
        <dbReference type="Pfam" id="PF03358"/>
    </source>
</evidence>
<dbReference type="RefSeq" id="WP_090202702.1">
    <property type="nucleotide sequence ID" value="NZ_FOFO01000002.1"/>
</dbReference>
<evidence type="ECO:0000256" key="2">
    <source>
        <dbReference type="ARBA" id="ARBA00022643"/>
    </source>
</evidence>
<dbReference type="PANTHER" id="PTHR30543:SF21">
    <property type="entry name" value="NAD(P)H-DEPENDENT FMN REDUCTASE LOT6"/>
    <property type="match status" value="1"/>
</dbReference>
<dbReference type="Pfam" id="PF03358">
    <property type="entry name" value="FMN_red"/>
    <property type="match status" value="1"/>
</dbReference>
<evidence type="ECO:0000256" key="1">
    <source>
        <dbReference type="ARBA" id="ARBA00001917"/>
    </source>
</evidence>
<dbReference type="STRING" id="867345.SAMN05421693_10241"/>
<sequence length="196" mass="20273">MSKPCLLALSGSARRDSLNGKVLAVMACGAEVAGAEVRVVSLGEYPLPIYDGDLEDAQGLPDNAARLQQLFADHDGLLLTSPEYNGFFTPLLKNALDWVSRPLPDGSGQPGTVHVRGKPAGIAAASPGGLGGLRSLQHTRQYLANLGFLVVPEQMGVGQAGQAFTDGGELRDEDVRKGVEGVGAAVARLAMAVRGG</sequence>
<dbReference type="InterPro" id="IPR029039">
    <property type="entry name" value="Flavoprotein-like_sf"/>
</dbReference>
<dbReference type="InterPro" id="IPR050712">
    <property type="entry name" value="NAD(P)H-dep_reductase"/>
</dbReference>
<keyword evidence="2" id="KW-0285">Flavoprotein</keyword>
<dbReference type="GO" id="GO:0010181">
    <property type="term" value="F:FMN binding"/>
    <property type="evidence" value="ECO:0007669"/>
    <property type="project" value="TreeGrafter"/>
</dbReference>
<keyword evidence="2" id="KW-0288">FMN</keyword>
<gene>
    <name evidence="4" type="ORF">SAMN05421693_10241</name>
</gene>
<reference evidence="4 5" key="1">
    <citation type="submission" date="2016-10" db="EMBL/GenBank/DDBJ databases">
        <authorList>
            <person name="de Groot N.N."/>
        </authorList>
    </citation>
    <scope>NUCLEOTIDE SEQUENCE [LARGE SCALE GENOMIC DNA]</scope>
    <source>
        <strain evidence="4 5">B7-7</strain>
    </source>
</reference>
<dbReference type="Gene3D" id="3.40.50.360">
    <property type="match status" value="1"/>
</dbReference>
<dbReference type="SUPFAM" id="SSF52218">
    <property type="entry name" value="Flavoproteins"/>
    <property type="match status" value="1"/>
</dbReference>
<dbReference type="PANTHER" id="PTHR30543">
    <property type="entry name" value="CHROMATE REDUCTASE"/>
    <property type="match status" value="1"/>
</dbReference>
<accession>A0A1H8ZAJ4</accession>
<dbReference type="Proteomes" id="UP000199496">
    <property type="component" value="Unassembled WGS sequence"/>
</dbReference>
<dbReference type="AlphaFoldDB" id="A0A1H8ZAJ4"/>
<evidence type="ECO:0000313" key="4">
    <source>
        <dbReference type="EMBL" id="SEP61361.1"/>
    </source>
</evidence>
<proteinExistence type="predicted"/>